<name>A0ABU4VK06_9ACTN</name>
<gene>
    <name evidence="2" type="ORF">SK069_05960</name>
</gene>
<evidence type="ECO:0000313" key="3">
    <source>
        <dbReference type="Proteomes" id="UP001277761"/>
    </source>
</evidence>
<dbReference type="Proteomes" id="UP001277761">
    <property type="component" value="Unassembled WGS sequence"/>
</dbReference>
<evidence type="ECO:0000256" key="1">
    <source>
        <dbReference type="SAM" id="MobiDB-lite"/>
    </source>
</evidence>
<feature type="region of interest" description="Disordered" evidence="1">
    <location>
        <begin position="1"/>
        <end position="26"/>
    </location>
</feature>
<accession>A0ABU4VK06</accession>
<evidence type="ECO:0000313" key="2">
    <source>
        <dbReference type="EMBL" id="MDX8151130.1"/>
    </source>
</evidence>
<proteinExistence type="predicted"/>
<reference evidence="2 3" key="1">
    <citation type="submission" date="2023-11" db="EMBL/GenBank/DDBJ databases">
        <authorList>
            <person name="Xu M."/>
            <person name="Jiang T."/>
        </authorList>
    </citation>
    <scope>NUCLEOTIDE SEQUENCE [LARGE SCALE GENOMIC DNA]</scope>
    <source>
        <strain evidence="2 3">SD</strain>
    </source>
</reference>
<sequence>MPSDGTAATAEPAPAPTAGAAPIPRPSGAHAAPIVELAFDRRAEDAARALADRVGGAPFEALSDNEQEAFLGDARAALEAAGVRQLLDRAGGYRFPQPFTVPYSRDELFYVAYYGTRPGGREFLGGAHLRAAGVVDASVAALLLGIEPDERDLIRSVTRVAPELAAFLEDEHLEVFLEPDQLHWLVERAAGVRR</sequence>
<dbReference type="EMBL" id="JAXAVX010000002">
    <property type="protein sequence ID" value="MDX8151130.1"/>
    <property type="molecule type" value="Genomic_DNA"/>
</dbReference>
<dbReference type="RefSeq" id="WP_319953283.1">
    <property type="nucleotide sequence ID" value="NZ_JAXAVX010000002.1"/>
</dbReference>
<organism evidence="2 3">
    <name type="scientific">Patulibacter brassicae</name>
    <dbReference type="NCBI Taxonomy" id="1705717"/>
    <lineage>
        <taxon>Bacteria</taxon>
        <taxon>Bacillati</taxon>
        <taxon>Actinomycetota</taxon>
        <taxon>Thermoleophilia</taxon>
        <taxon>Solirubrobacterales</taxon>
        <taxon>Patulibacteraceae</taxon>
        <taxon>Patulibacter</taxon>
    </lineage>
</organism>
<feature type="compositionally biased region" description="Low complexity" evidence="1">
    <location>
        <begin position="1"/>
        <end position="22"/>
    </location>
</feature>
<protein>
    <submittedName>
        <fullName evidence="2">Uncharacterized protein</fullName>
    </submittedName>
</protein>
<keyword evidence="3" id="KW-1185">Reference proteome</keyword>
<comment type="caution">
    <text evidence="2">The sequence shown here is derived from an EMBL/GenBank/DDBJ whole genome shotgun (WGS) entry which is preliminary data.</text>
</comment>